<dbReference type="OrthoDB" id="1888931at2759"/>
<name>A0A5N5TCA9_9CRUS</name>
<dbReference type="SUPFAM" id="SSF51735">
    <property type="entry name" value="NAD(P)-binding Rossmann-fold domains"/>
    <property type="match status" value="1"/>
</dbReference>
<dbReference type="InterPro" id="IPR036291">
    <property type="entry name" value="NAD(P)-bd_dom_sf"/>
</dbReference>
<keyword evidence="3" id="KW-1185">Reference proteome</keyword>
<comment type="caution">
    <text evidence="2">The sequence shown here is derived from an EMBL/GenBank/DDBJ whole genome shotgun (WGS) entry which is preliminary data.</text>
</comment>
<evidence type="ECO:0000313" key="2">
    <source>
        <dbReference type="EMBL" id="KAB7503887.1"/>
    </source>
</evidence>
<dbReference type="EMBL" id="SEYY01004253">
    <property type="protein sequence ID" value="KAB7503887.1"/>
    <property type="molecule type" value="Genomic_DNA"/>
</dbReference>
<dbReference type="GO" id="GO:0005739">
    <property type="term" value="C:mitochondrion"/>
    <property type="evidence" value="ECO:0007669"/>
    <property type="project" value="TreeGrafter"/>
</dbReference>
<gene>
    <name evidence="2" type="primary">Decr1</name>
    <name evidence="2" type="ORF">Anas_10199</name>
</gene>
<dbReference type="AlphaFoldDB" id="A0A5N5TCA9"/>
<dbReference type="PANTHER" id="PTHR43658:SF8">
    <property type="entry name" value="17-BETA-HYDROXYSTEROID DEHYDROGENASE 14-RELATED"/>
    <property type="match status" value="1"/>
</dbReference>
<dbReference type="Proteomes" id="UP000326759">
    <property type="component" value="Unassembled WGS sequence"/>
</dbReference>
<dbReference type="PRINTS" id="PR00081">
    <property type="entry name" value="GDHRDH"/>
</dbReference>
<dbReference type="InterPro" id="IPR002347">
    <property type="entry name" value="SDR_fam"/>
</dbReference>
<evidence type="ECO:0000256" key="1">
    <source>
        <dbReference type="ARBA" id="ARBA00023002"/>
    </source>
</evidence>
<dbReference type="PANTHER" id="PTHR43658">
    <property type="entry name" value="SHORT-CHAIN DEHYDROGENASE/REDUCTASE"/>
    <property type="match status" value="1"/>
</dbReference>
<dbReference type="GO" id="GO:0008670">
    <property type="term" value="F:2,4-dienoyl-CoA reductase (NADPH) activity"/>
    <property type="evidence" value="ECO:0007669"/>
    <property type="project" value="TreeGrafter"/>
</dbReference>
<dbReference type="Gene3D" id="3.40.50.720">
    <property type="entry name" value="NAD(P)-binding Rossmann-like Domain"/>
    <property type="match status" value="1"/>
</dbReference>
<dbReference type="Pfam" id="PF13561">
    <property type="entry name" value="adh_short_C2"/>
    <property type="match status" value="1"/>
</dbReference>
<accession>A0A5N5TCA9</accession>
<organism evidence="2 3">
    <name type="scientific">Armadillidium nasatum</name>
    <dbReference type="NCBI Taxonomy" id="96803"/>
    <lineage>
        <taxon>Eukaryota</taxon>
        <taxon>Metazoa</taxon>
        <taxon>Ecdysozoa</taxon>
        <taxon>Arthropoda</taxon>
        <taxon>Crustacea</taxon>
        <taxon>Multicrustacea</taxon>
        <taxon>Malacostraca</taxon>
        <taxon>Eumalacostraca</taxon>
        <taxon>Peracarida</taxon>
        <taxon>Isopoda</taxon>
        <taxon>Oniscidea</taxon>
        <taxon>Crinocheta</taxon>
        <taxon>Armadillidiidae</taxon>
        <taxon>Armadillidium</taxon>
    </lineage>
</organism>
<keyword evidence="1" id="KW-0560">Oxidoreductase</keyword>
<reference evidence="2 3" key="1">
    <citation type="journal article" date="2019" name="PLoS Biol.">
        <title>Sex chromosomes control vertical transmission of feminizing Wolbachia symbionts in an isopod.</title>
        <authorList>
            <person name="Becking T."/>
            <person name="Chebbi M.A."/>
            <person name="Giraud I."/>
            <person name="Moumen B."/>
            <person name="Laverre T."/>
            <person name="Caubet Y."/>
            <person name="Peccoud J."/>
            <person name="Gilbert C."/>
            <person name="Cordaux R."/>
        </authorList>
    </citation>
    <scope>NUCLEOTIDE SEQUENCE [LARGE SCALE GENOMIC DNA]</scope>
    <source>
        <strain evidence="2">ANa2</strain>
        <tissue evidence="2">Whole body excluding digestive tract and cuticle</tissue>
    </source>
</reference>
<dbReference type="GO" id="GO:0006635">
    <property type="term" value="P:fatty acid beta-oxidation"/>
    <property type="evidence" value="ECO:0007669"/>
    <property type="project" value="TreeGrafter"/>
</dbReference>
<proteinExistence type="predicted"/>
<protein>
    <submittedName>
        <fullName evidence="2">2,4-dienoyl-CoA reductase, mitochondrial</fullName>
    </submittedName>
</protein>
<evidence type="ECO:0000313" key="3">
    <source>
        <dbReference type="Proteomes" id="UP000326759"/>
    </source>
</evidence>
<sequence length="118" mass="13118">MKSLTSEWGRYGLRFNCIAPGPIETEGAFSRLDPTGNFKDAMYNRIPAGRLGEVEELANLASYLVSDYSSWIAGEVIAFDGGQYTYMAGSFSSLDKVTNDEWDSLEKLIRTSNKKSKL</sequence>